<dbReference type="AlphaFoldDB" id="A0AAW6I0Y7"/>
<accession>A0AAW6I0Y7</accession>
<name>A0AAW6I0Y7_XYLFS</name>
<comment type="caution">
    <text evidence="1">The sequence shown here is derived from an EMBL/GenBank/DDBJ whole genome shotgun (WGS) entry which is preliminary data.</text>
</comment>
<evidence type="ECO:0000313" key="1">
    <source>
        <dbReference type="EMBL" id="MDC6409503.1"/>
    </source>
</evidence>
<dbReference type="Proteomes" id="UP001220702">
    <property type="component" value="Unassembled WGS sequence"/>
</dbReference>
<reference evidence="1" key="1">
    <citation type="submission" date="2021-11" db="EMBL/GenBank/DDBJ databases">
        <authorList>
            <person name="Denance N."/>
            <person name="Briand M."/>
            <person name="Dupas E."/>
            <person name="Durand K."/>
            <person name="Legendre B."/>
            <person name="Cunty A."/>
            <person name="Donnadieu C."/>
            <person name="Lopez Roques C."/>
            <person name="Cesbron S."/>
            <person name="Jacques M.A."/>
        </authorList>
    </citation>
    <scope>NUCLEOTIDE SEQUENCE</scope>
    <source>
        <strain evidence="1">CFBP8070</strain>
    </source>
</reference>
<proteinExistence type="predicted"/>
<evidence type="ECO:0000313" key="2">
    <source>
        <dbReference type="Proteomes" id="UP001220702"/>
    </source>
</evidence>
<organism evidence="1 2">
    <name type="scientific">Xylella fastidiosa subsp. multiplex</name>
    <dbReference type="NCBI Taxonomy" id="644357"/>
    <lineage>
        <taxon>Bacteria</taxon>
        <taxon>Pseudomonadati</taxon>
        <taxon>Pseudomonadota</taxon>
        <taxon>Gammaproteobacteria</taxon>
        <taxon>Lysobacterales</taxon>
        <taxon>Lysobacteraceae</taxon>
        <taxon>Xylella</taxon>
    </lineage>
</organism>
<gene>
    <name evidence="1" type="ORF">LOK82_13145</name>
</gene>
<reference evidence="1" key="2">
    <citation type="journal article" date="2023" name="Commun. Biol.">
        <title>Suspicions of two bridgehead invasions of Xylella fastidiosa subsp. multiplex in France.</title>
        <authorList>
            <person name="Dupas E."/>
            <person name="Durand K."/>
            <person name="Rieux A."/>
            <person name="Briand M."/>
            <person name="Pruvost O."/>
            <person name="Cunty A."/>
            <person name="Denance N."/>
            <person name="Donnadieu C."/>
            <person name="Legendre B."/>
            <person name="Lopez-Roques C."/>
            <person name="Cesbron S."/>
            <person name="Ravigne V."/>
            <person name="Jacques M.A."/>
        </authorList>
    </citation>
    <scope>NUCLEOTIDE SEQUENCE</scope>
    <source>
        <strain evidence="1">CFBP8070</strain>
    </source>
</reference>
<protein>
    <submittedName>
        <fullName evidence="1">Uncharacterized protein</fullName>
    </submittedName>
</protein>
<dbReference type="EMBL" id="JAJKGN010000003">
    <property type="protein sequence ID" value="MDC6409503.1"/>
    <property type="molecule type" value="Genomic_DNA"/>
</dbReference>
<sequence>MMIRAHDQKALNEHISDTGALCRTAHEVDAEDAGIAVPSGRNYQVILNTVR</sequence>